<proteinExistence type="predicted"/>
<protein>
    <submittedName>
        <fullName evidence="2">Zyxin</fullName>
    </submittedName>
</protein>
<evidence type="ECO:0000313" key="2">
    <source>
        <dbReference type="EMBL" id="KAK1905865.1"/>
    </source>
</evidence>
<dbReference type="AlphaFoldDB" id="A0AAD9CQ02"/>
<feature type="region of interest" description="Disordered" evidence="1">
    <location>
        <begin position="1"/>
        <end position="25"/>
    </location>
</feature>
<comment type="caution">
    <text evidence="2">The sequence shown here is derived from an EMBL/GenBank/DDBJ whole genome shotgun (WGS) entry which is preliminary data.</text>
</comment>
<organism evidence="2 3">
    <name type="scientific">Dissostichus eleginoides</name>
    <name type="common">Patagonian toothfish</name>
    <name type="synonym">Dissostichus amissus</name>
    <dbReference type="NCBI Taxonomy" id="100907"/>
    <lineage>
        <taxon>Eukaryota</taxon>
        <taxon>Metazoa</taxon>
        <taxon>Chordata</taxon>
        <taxon>Craniata</taxon>
        <taxon>Vertebrata</taxon>
        <taxon>Euteleostomi</taxon>
        <taxon>Actinopterygii</taxon>
        <taxon>Neopterygii</taxon>
        <taxon>Teleostei</taxon>
        <taxon>Neoteleostei</taxon>
        <taxon>Acanthomorphata</taxon>
        <taxon>Eupercaria</taxon>
        <taxon>Perciformes</taxon>
        <taxon>Notothenioidei</taxon>
        <taxon>Nototheniidae</taxon>
        <taxon>Dissostichus</taxon>
    </lineage>
</organism>
<dbReference type="EMBL" id="JASDAP010000003">
    <property type="protein sequence ID" value="KAK1905865.1"/>
    <property type="molecule type" value="Genomic_DNA"/>
</dbReference>
<evidence type="ECO:0000256" key="1">
    <source>
        <dbReference type="SAM" id="MobiDB-lite"/>
    </source>
</evidence>
<keyword evidence="3" id="KW-1185">Reference proteome</keyword>
<name>A0AAD9CQ02_DISEL</name>
<sequence length="87" mass="8924">MPPLRGSQSPSRGTYRAPSSMAGPLVAPGPKAAPFRCSTCSPPDPPGFTCLAPPTLPPTHSRTSQNLSCLFAGLDSSPVGYLELAPC</sequence>
<reference evidence="2" key="1">
    <citation type="submission" date="2023-04" db="EMBL/GenBank/DDBJ databases">
        <title>Chromosome-level genome of Chaenocephalus aceratus.</title>
        <authorList>
            <person name="Park H."/>
        </authorList>
    </citation>
    <scope>NUCLEOTIDE SEQUENCE</scope>
    <source>
        <strain evidence="2">DE</strain>
        <tissue evidence="2">Muscle</tissue>
    </source>
</reference>
<accession>A0AAD9CQ02</accession>
<gene>
    <name evidence="2" type="ORF">KUDE01_013043</name>
</gene>
<evidence type="ECO:0000313" key="3">
    <source>
        <dbReference type="Proteomes" id="UP001228049"/>
    </source>
</evidence>
<feature type="compositionally biased region" description="Polar residues" evidence="1">
    <location>
        <begin position="1"/>
        <end position="12"/>
    </location>
</feature>
<dbReference type="Proteomes" id="UP001228049">
    <property type="component" value="Unassembled WGS sequence"/>
</dbReference>